<evidence type="ECO:0000313" key="7">
    <source>
        <dbReference type="Proteomes" id="UP000264313"/>
    </source>
</evidence>
<dbReference type="STRING" id="1132855.GCA_000384255_02652"/>
<proteinExistence type="inferred from homology"/>
<dbReference type="PANTHER" id="PTHR11455:SF18">
    <property type="entry name" value="SI:CH1073-390K14.1"/>
    <property type="match status" value="1"/>
</dbReference>
<dbReference type="GO" id="GO:0043153">
    <property type="term" value="P:entrainment of circadian clock by photoperiod"/>
    <property type="evidence" value="ECO:0007669"/>
    <property type="project" value="TreeGrafter"/>
</dbReference>
<feature type="binding site" evidence="3">
    <location>
        <begin position="195"/>
        <end position="197"/>
    </location>
    <ligand>
        <name>FAD</name>
        <dbReference type="ChEBI" id="CHEBI:57692"/>
    </ligand>
</feature>
<protein>
    <submittedName>
        <fullName evidence="6">DNA photolyase</fullName>
    </submittedName>
</protein>
<dbReference type="PANTHER" id="PTHR11455">
    <property type="entry name" value="CRYPTOCHROME"/>
    <property type="match status" value="1"/>
</dbReference>
<comment type="similarity">
    <text evidence="4">Belongs to the DNA photolyase family.</text>
</comment>
<accession>A0A351R829</accession>
<dbReference type="Gene3D" id="1.25.40.80">
    <property type="match status" value="1"/>
</dbReference>
<dbReference type="InterPro" id="IPR036134">
    <property type="entry name" value="Crypto/Photolyase_FAD-like_sf"/>
</dbReference>
<dbReference type="GO" id="GO:0003904">
    <property type="term" value="F:deoxyribodipyrimidine photo-lyase activity"/>
    <property type="evidence" value="ECO:0007669"/>
    <property type="project" value="TreeGrafter"/>
</dbReference>
<evidence type="ECO:0000256" key="4">
    <source>
        <dbReference type="RuleBase" id="RU004182"/>
    </source>
</evidence>
<feature type="binding site" evidence="3">
    <location>
        <position position="55"/>
    </location>
    <ligand>
        <name>FAD</name>
        <dbReference type="ChEBI" id="CHEBI:57692"/>
    </ligand>
</feature>
<evidence type="ECO:0000256" key="1">
    <source>
        <dbReference type="ARBA" id="ARBA00022630"/>
    </source>
</evidence>
<name>A0A351R829_9PROT</name>
<gene>
    <name evidence="6" type="ORF">DCW48_00445</name>
</gene>
<dbReference type="Proteomes" id="UP000264313">
    <property type="component" value="Unassembled WGS sequence"/>
</dbReference>
<dbReference type="EMBL" id="DNAA01000012">
    <property type="protein sequence ID" value="HBA08200.1"/>
    <property type="molecule type" value="Genomic_DNA"/>
</dbReference>
<evidence type="ECO:0000313" key="6">
    <source>
        <dbReference type="EMBL" id="HBA08200.1"/>
    </source>
</evidence>
<organism evidence="6 7">
    <name type="scientific">Methylotenera mobilis</name>
    <dbReference type="NCBI Taxonomy" id="359408"/>
    <lineage>
        <taxon>Bacteria</taxon>
        <taxon>Pseudomonadati</taxon>
        <taxon>Pseudomonadota</taxon>
        <taxon>Betaproteobacteria</taxon>
        <taxon>Nitrosomonadales</taxon>
        <taxon>Methylophilaceae</taxon>
        <taxon>Methylotenera</taxon>
    </lineage>
</organism>
<keyword evidence="6" id="KW-0456">Lyase</keyword>
<sequence>MGSAQKLNIPSDREERLHYIRRLFSAAKGPDLELAWSGGRASGVRKLNAIDAIQYGRNRNFVNGAVTHLSPYLRHGCLTLSEVFAFVKKQSGIQAEKLLMELAWRDFWRQVWFAEGNAIFSEMEPPKVDIQYQPLSDAVKQANTGLPCMDGFVKELLDTGYLHNHARMWFASYIVHHLKMDWREAADWFEAHLLDGDFASNHLSWQWIASTFSSKPYYFNKENLERYTGGKYCATCSAKCPFDASYEALNARLFSPPIATIPKQYTIKSLPMKAAHRFQANAIYVHDEMLSAHNALMDKPYPKIFVFDPVLCGHWSLNRLQFVADCLHEMMSVEVWMGDTHEVFMQKGVGQVVTQDTPNLTVKEILAPFAPRWQPMEKLVNVRLSEKRLKRFSRYWEKVSPLLMPDI</sequence>
<comment type="cofactor">
    <cofactor evidence="3">
        <name>FAD</name>
        <dbReference type="ChEBI" id="CHEBI:57692"/>
    </cofactor>
    <text evidence="3">Binds 1 FAD per subunit.</text>
</comment>
<evidence type="ECO:0000256" key="3">
    <source>
        <dbReference type="PIRSR" id="PIRSR602081-1"/>
    </source>
</evidence>
<dbReference type="Gene3D" id="1.10.579.10">
    <property type="entry name" value="DNA Cyclobutane Dipyrimidine Photolyase, subunit A, domain 3"/>
    <property type="match status" value="1"/>
</dbReference>
<dbReference type="InterPro" id="IPR002081">
    <property type="entry name" value="Cryptochrome/DNA_photolyase_1"/>
</dbReference>
<dbReference type="Pfam" id="PF03441">
    <property type="entry name" value="FAD_binding_7"/>
    <property type="match status" value="1"/>
</dbReference>
<evidence type="ECO:0000256" key="2">
    <source>
        <dbReference type="ARBA" id="ARBA00022827"/>
    </source>
</evidence>
<evidence type="ECO:0000259" key="5">
    <source>
        <dbReference type="Pfam" id="PF03441"/>
    </source>
</evidence>
<comment type="caution">
    <text evidence="6">The sequence shown here is derived from an EMBL/GenBank/DDBJ whole genome shotgun (WGS) entry which is preliminary data.</text>
</comment>
<keyword evidence="4" id="KW-0157">Chromophore</keyword>
<reference evidence="6 7" key="1">
    <citation type="journal article" date="2018" name="Nat. Biotechnol.">
        <title>A standardized bacterial taxonomy based on genome phylogeny substantially revises the tree of life.</title>
        <authorList>
            <person name="Parks D.H."/>
            <person name="Chuvochina M."/>
            <person name="Waite D.W."/>
            <person name="Rinke C."/>
            <person name="Skarshewski A."/>
            <person name="Chaumeil P.A."/>
            <person name="Hugenholtz P."/>
        </authorList>
    </citation>
    <scope>NUCLEOTIDE SEQUENCE [LARGE SCALE GENOMIC DNA]</scope>
    <source>
        <strain evidence="6">UBA9958</strain>
    </source>
</reference>
<dbReference type="GO" id="GO:0005737">
    <property type="term" value="C:cytoplasm"/>
    <property type="evidence" value="ECO:0007669"/>
    <property type="project" value="TreeGrafter"/>
</dbReference>
<dbReference type="GO" id="GO:0003677">
    <property type="term" value="F:DNA binding"/>
    <property type="evidence" value="ECO:0007669"/>
    <property type="project" value="TreeGrafter"/>
</dbReference>
<dbReference type="InterPro" id="IPR005101">
    <property type="entry name" value="Cryptochr/Photolyase_FAD-bd"/>
</dbReference>
<dbReference type="AlphaFoldDB" id="A0A351R829"/>
<feature type="domain" description="Cryptochrome/DNA photolyase FAD-binding" evidence="5">
    <location>
        <begin position="99"/>
        <end position="231"/>
    </location>
</feature>
<dbReference type="SUPFAM" id="SSF48173">
    <property type="entry name" value="Cryptochrome/photolyase FAD-binding domain"/>
    <property type="match status" value="1"/>
</dbReference>
<dbReference type="GO" id="GO:0071949">
    <property type="term" value="F:FAD binding"/>
    <property type="evidence" value="ECO:0007669"/>
    <property type="project" value="TreeGrafter"/>
</dbReference>
<dbReference type="GO" id="GO:0032922">
    <property type="term" value="P:circadian regulation of gene expression"/>
    <property type="evidence" value="ECO:0007669"/>
    <property type="project" value="TreeGrafter"/>
</dbReference>
<keyword evidence="1 3" id="KW-0285">Flavoprotein</keyword>
<dbReference type="PRINTS" id="PR00147">
    <property type="entry name" value="DNAPHOTLYASE"/>
</dbReference>
<keyword evidence="2 3" id="KW-0274">FAD</keyword>